<protein>
    <submittedName>
        <fullName evidence="1">Uncharacterized protein</fullName>
    </submittedName>
</protein>
<sequence>MQENRLSLVSRGLGQPGKKYAGDVNQPIFQKTVHFGWFGDIFPRQSGIVGIKVRKGRVE</sequence>
<gene>
    <name evidence="1" type="ORF">KI387_005816</name>
</gene>
<dbReference type="Proteomes" id="UP000824469">
    <property type="component" value="Unassembled WGS sequence"/>
</dbReference>
<evidence type="ECO:0000313" key="1">
    <source>
        <dbReference type="EMBL" id="KAH9325638.1"/>
    </source>
</evidence>
<keyword evidence="2" id="KW-1185">Reference proteome</keyword>
<accession>A0AA38LHX2</accession>
<dbReference type="EMBL" id="JAHRHJ020000002">
    <property type="protein sequence ID" value="KAH9325638.1"/>
    <property type="molecule type" value="Genomic_DNA"/>
</dbReference>
<reference evidence="1 2" key="1">
    <citation type="journal article" date="2021" name="Nat. Plants">
        <title>The Taxus genome provides insights into paclitaxel biosynthesis.</title>
        <authorList>
            <person name="Xiong X."/>
            <person name="Gou J."/>
            <person name="Liao Q."/>
            <person name="Li Y."/>
            <person name="Zhou Q."/>
            <person name="Bi G."/>
            <person name="Li C."/>
            <person name="Du R."/>
            <person name="Wang X."/>
            <person name="Sun T."/>
            <person name="Guo L."/>
            <person name="Liang H."/>
            <person name="Lu P."/>
            <person name="Wu Y."/>
            <person name="Zhang Z."/>
            <person name="Ro D.K."/>
            <person name="Shang Y."/>
            <person name="Huang S."/>
            <person name="Yan J."/>
        </authorList>
    </citation>
    <scope>NUCLEOTIDE SEQUENCE [LARGE SCALE GENOMIC DNA]</scope>
    <source>
        <strain evidence="1">Ta-2019</strain>
    </source>
</reference>
<dbReference type="AlphaFoldDB" id="A0AA38LHX2"/>
<feature type="non-terminal residue" evidence="1">
    <location>
        <position position="59"/>
    </location>
</feature>
<organism evidence="1 2">
    <name type="scientific">Taxus chinensis</name>
    <name type="common">Chinese yew</name>
    <name type="synonym">Taxus wallichiana var. chinensis</name>
    <dbReference type="NCBI Taxonomy" id="29808"/>
    <lineage>
        <taxon>Eukaryota</taxon>
        <taxon>Viridiplantae</taxon>
        <taxon>Streptophyta</taxon>
        <taxon>Embryophyta</taxon>
        <taxon>Tracheophyta</taxon>
        <taxon>Spermatophyta</taxon>
        <taxon>Pinopsida</taxon>
        <taxon>Pinidae</taxon>
        <taxon>Conifers II</taxon>
        <taxon>Cupressales</taxon>
        <taxon>Taxaceae</taxon>
        <taxon>Taxus</taxon>
    </lineage>
</organism>
<proteinExistence type="predicted"/>
<name>A0AA38LHX2_TAXCH</name>
<evidence type="ECO:0000313" key="2">
    <source>
        <dbReference type="Proteomes" id="UP000824469"/>
    </source>
</evidence>
<comment type="caution">
    <text evidence="1">The sequence shown here is derived from an EMBL/GenBank/DDBJ whole genome shotgun (WGS) entry which is preliminary data.</text>
</comment>